<accession>A0A7H8XEZ4</accession>
<gene>
    <name evidence="1" type="ORF">HXZ27_02125</name>
</gene>
<dbReference type="Proteomes" id="UP000509335">
    <property type="component" value="Chromosome"/>
</dbReference>
<proteinExistence type="predicted"/>
<protein>
    <submittedName>
        <fullName evidence="1">Uncharacterized protein</fullName>
    </submittedName>
</protein>
<organism evidence="1 2">
    <name type="scientific">Micromonospora carbonacea</name>
    <dbReference type="NCBI Taxonomy" id="47853"/>
    <lineage>
        <taxon>Bacteria</taxon>
        <taxon>Bacillati</taxon>
        <taxon>Actinomycetota</taxon>
        <taxon>Actinomycetes</taxon>
        <taxon>Micromonosporales</taxon>
        <taxon>Micromonosporaceae</taxon>
        <taxon>Micromonospora</taxon>
    </lineage>
</organism>
<evidence type="ECO:0000313" key="2">
    <source>
        <dbReference type="Proteomes" id="UP000509335"/>
    </source>
</evidence>
<dbReference type="AlphaFoldDB" id="A0A7H8XEZ4"/>
<dbReference type="KEGG" id="mcab:HXZ27_02125"/>
<evidence type="ECO:0000313" key="1">
    <source>
        <dbReference type="EMBL" id="QLD23180.1"/>
    </source>
</evidence>
<sequence length="88" mass="9707">MFDIRVRLGAVLDIDADDRLLPSDGPVRLWVTGVRLVVNRPPHDEWIWVEGVKLSRSGRRGAQTQILVRASKLPPSGPAGEHLPEHGA</sequence>
<dbReference type="EMBL" id="CP058322">
    <property type="protein sequence ID" value="QLD23180.1"/>
    <property type="molecule type" value="Genomic_DNA"/>
</dbReference>
<reference evidence="1 2" key="1">
    <citation type="submission" date="2020-07" db="EMBL/GenBank/DDBJ databases">
        <title>A bifunctional nitrone conjugated secondary metabolite targeting the ribosome.</title>
        <authorList>
            <person name="Limbrick E.M."/>
            <person name="Graf M."/>
            <person name="Derewacz D.K."/>
            <person name="Nguyen F."/>
            <person name="Spraggins J.M."/>
            <person name="Wieland M."/>
            <person name="Ynigez-Gutierrez A.E."/>
            <person name="Reisman B.J."/>
            <person name="Zinshteyn B."/>
            <person name="McCulloch K."/>
            <person name="Iverson T.M."/>
            <person name="Green R."/>
            <person name="Wilson D.N."/>
            <person name="Bachmann B.O."/>
        </authorList>
    </citation>
    <scope>NUCLEOTIDE SEQUENCE [LARGE SCALE GENOMIC DNA]</scope>
    <source>
        <strain evidence="2">aurantiaca</strain>
    </source>
</reference>
<name>A0A7H8XEZ4_9ACTN</name>